<proteinExistence type="predicted"/>
<dbReference type="SMART" id="SM00028">
    <property type="entry name" value="TPR"/>
    <property type="match status" value="7"/>
</dbReference>
<dbReference type="EMBL" id="HBIO01006954">
    <property type="protein sequence ID" value="CAE0460303.1"/>
    <property type="molecule type" value="Transcribed_RNA"/>
</dbReference>
<accession>A0A7S3PZF0</accession>
<evidence type="ECO:0000256" key="2">
    <source>
        <dbReference type="ARBA" id="ARBA00022803"/>
    </source>
</evidence>
<dbReference type="PANTHER" id="PTHR45641:SF19">
    <property type="entry name" value="NEPHROCYSTIN-3"/>
    <property type="match status" value="1"/>
</dbReference>
<sequence length="595" mass="67080">MMINHEHPSKPALQNNIGASLLLKNSPSAAKERFYASIATNSHLNVGIDRDGAAYACRRMSYTESLSQLIPNDLCPKIDVAVPGLIWFDNKLQREVMKHNHHGHPGHVRGHGSICCNPRNDDLETCVPLGLEYFQHPIRVQSNVDARVAAGINLSLVLFRENHPIENLLGVLQWAVGMGGGPDGFRAQDSDPILRAIAHSNMGVLRFMQEKYKPALNNFDRAASILQSMENNRDRNNNQHSDSNSNSDRGHEHSSAFISPNHEKSPTFSSTVELPRDYAQLTVMLNFTRTAIQMKDERKAQICDHLYDIASTISYKDFYRIRWLVDLSKKYMSGLLHHHEEHYGRALEDYNAILSVTRKEWGHDHIHVAAILEKKGMVLFEQRKYQNAMLSYLASWKIYEHAGDDLEQSRLLYAIGRTLHDREEYSDALSMYQKAIAVREKMVSELLEMSNDTKKKPNALSLTTKSLTIDSIQIWCNICRIHQIMGDLDKALEANEKIVQMASEMVGGGEIASSHTFVRNRMIVLGNLYTEMGRLDDAMEIFTQVARGNSDGEWMITSHARPGMEDIDSNSFAVQAAKRLGKVVGGRLRPHAAAA</sequence>
<keyword evidence="2 3" id="KW-0802">TPR repeat</keyword>
<evidence type="ECO:0000313" key="5">
    <source>
        <dbReference type="EMBL" id="CAE0460303.1"/>
    </source>
</evidence>
<organism evidence="5">
    <name type="scientific">Chaetoceros debilis</name>
    <dbReference type="NCBI Taxonomy" id="122233"/>
    <lineage>
        <taxon>Eukaryota</taxon>
        <taxon>Sar</taxon>
        <taxon>Stramenopiles</taxon>
        <taxon>Ochrophyta</taxon>
        <taxon>Bacillariophyta</taxon>
        <taxon>Coscinodiscophyceae</taxon>
        <taxon>Chaetocerotophycidae</taxon>
        <taxon>Chaetocerotales</taxon>
        <taxon>Chaetocerotaceae</taxon>
        <taxon>Chaetoceros</taxon>
    </lineage>
</organism>
<name>A0A7S3PZF0_9STRA</name>
<dbReference type="InterPro" id="IPR011990">
    <property type="entry name" value="TPR-like_helical_dom_sf"/>
</dbReference>
<dbReference type="Pfam" id="PF13374">
    <property type="entry name" value="TPR_10"/>
    <property type="match status" value="1"/>
</dbReference>
<dbReference type="SUPFAM" id="SSF48452">
    <property type="entry name" value="TPR-like"/>
    <property type="match status" value="1"/>
</dbReference>
<dbReference type="PROSITE" id="PS50005">
    <property type="entry name" value="TPR"/>
    <property type="match status" value="1"/>
</dbReference>
<dbReference type="AlphaFoldDB" id="A0A7S3PZF0"/>
<reference evidence="5" key="1">
    <citation type="submission" date="2021-01" db="EMBL/GenBank/DDBJ databases">
        <authorList>
            <person name="Corre E."/>
            <person name="Pelletier E."/>
            <person name="Niang G."/>
            <person name="Scheremetjew M."/>
            <person name="Finn R."/>
            <person name="Kale V."/>
            <person name="Holt S."/>
            <person name="Cochrane G."/>
            <person name="Meng A."/>
            <person name="Brown T."/>
            <person name="Cohen L."/>
        </authorList>
    </citation>
    <scope>NUCLEOTIDE SEQUENCE</scope>
    <source>
        <strain evidence="5">MM31A-1</strain>
    </source>
</reference>
<evidence type="ECO:0000256" key="1">
    <source>
        <dbReference type="ARBA" id="ARBA00022737"/>
    </source>
</evidence>
<dbReference type="InterPro" id="IPR019734">
    <property type="entry name" value="TPR_rpt"/>
</dbReference>
<feature type="repeat" description="TPR" evidence="3">
    <location>
        <begin position="409"/>
        <end position="442"/>
    </location>
</feature>
<evidence type="ECO:0000256" key="3">
    <source>
        <dbReference type="PROSITE-ProRule" id="PRU00339"/>
    </source>
</evidence>
<gene>
    <name evidence="5" type="ORF">CDEB00056_LOCUS5144</name>
</gene>
<dbReference type="Pfam" id="PF13176">
    <property type="entry name" value="TPR_7"/>
    <property type="match status" value="1"/>
</dbReference>
<dbReference type="Gene3D" id="1.25.40.10">
    <property type="entry name" value="Tetratricopeptide repeat domain"/>
    <property type="match status" value="1"/>
</dbReference>
<evidence type="ECO:0000256" key="4">
    <source>
        <dbReference type="SAM" id="MobiDB-lite"/>
    </source>
</evidence>
<dbReference type="PANTHER" id="PTHR45641">
    <property type="entry name" value="TETRATRICOPEPTIDE REPEAT PROTEIN (AFU_ORTHOLOGUE AFUA_6G03870)"/>
    <property type="match status" value="1"/>
</dbReference>
<feature type="region of interest" description="Disordered" evidence="4">
    <location>
        <begin position="231"/>
        <end position="271"/>
    </location>
</feature>
<keyword evidence="1" id="KW-0677">Repeat</keyword>
<evidence type="ECO:0008006" key="6">
    <source>
        <dbReference type="Google" id="ProtNLM"/>
    </source>
</evidence>
<feature type="compositionally biased region" description="Low complexity" evidence="4">
    <location>
        <begin position="238"/>
        <end position="247"/>
    </location>
</feature>
<protein>
    <recommendedName>
        <fullName evidence="6">MalT-like TPR region domain-containing protein</fullName>
    </recommendedName>
</protein>